<proteinExistence type="predicted"/>
<keyword evidence="1" id="KW-0472">Membrane</keyword>
<feature type="transmembrane region" description="Helical" evidence="1">
    <location>
        <begin position="107"/>
        <end position="127"/>
    </location>
</feature>
<gene>
    <name evidence="3" type="ORF">BFJ72_g4641</name>
</gene>
<dbReference type="GO" id="GO:0016747">
    <property type="term" value="F:acyltransferase activity, transferring groups other than amino-acyl groups"/>
    <property type="evidence" value="ECO:0007669"/>
    <property type="project" value="InterPro"/>
</dbReference>
<organism evidence="3 4">
    <name type="scientific">Gibberella intermedia</name>
    <name type="common">Bulb rot disease fungus</name>
    <name type="synonym">Fusarium proliferatum</name>
    <dbReference type="NCBI Taxonomy" id="948311"/>
    <lineage>
        <taxon>Eukaryota</taxon>
        <taxon>Fungi</taxon>
        <taxon>Dikarya</taxon>
        <taxon>Ascomycota</taxon>
        <taxon>Pezizomycotina</taxon>
        <taxon>Sordariomycetes</taxon>
        <taxon>Hypocreomycetidae</taxon>
        <taxon>Hypocreales</taxon>
        <taxon>Nectriaceae</taxon>
        <taxon>Fusarium</taxon>
        <taxon>Fusarium fujikuroi species complex</taxon>
    </lineage>
</organism>
<feature type="transmembrane region" description="Helical" evidence="1">
    <location>
        <begin position="334"/>
        <end position="355"/>
    </location>
</feature>
<sequence length="429" mass="48761">MTSTKEGHIQWIEGLRGIASTLVWIAHVTRAFDLDLYSPVSGEGLRPRLLQLPFLRITIQGRLGVIIFIYVTGYVCALKPLALFRRANYEAGWSCVSKSALRRLPRLLYPSAVATVMAWTATQLGLFEAAKMTNSYYLTQTVQDKLPLSSAVRQLFVNIFNTWTGAGNKYDVHQGTLFELFKGGMFVLLFITATAKVQVKFRMGASLLLWGYLWACGRPYFMQFWWGVFMNDLHNSRLSQRILWSKSRYIPFLGCLSVVVGLFIASFPESRIELAPWSRWQDHILSAIVPKDSEFPKFASSFGFCLLTIGGALLPGYTDILSHRILVWLGKRSFAVYLLHGTLLRWLLTWMVYGAVRSPNLQVQQPEGAFPKLEYAGNTWLLFCLPAWLGVLYGLAEIWTRYVDTAAERFTTQLVAYMRQEEIKGLSLV</sequence>
<dbReference type="Proteomes" id="UP000283569">
    <property type="component" value="Unassembled WGS sequence"/>
</dbReference>
<evidence type="ECO:0000313" key="3">
    <source>
        <dbReference type="EMBL" id="RKL43228.1"/>
    </source>
</evidence>
<keyword evidence="1" id="KW-1133">Transmembrane helix</keyword>
<dbReference type="AlphaFoldDB" id="A0A420TP46"/>
<reference evidence="3 4" key="1">
    <citation type="journal article" date="2018" name="Sci. Rep.">
        <title>Characterisation of pathogen-specific regions and novel effector candidates in Fusarium oxysporum f. sp. cepae.</title>
        <authorList>
            <person name="Armitage A.D."/>
            <person name="Taylor A."/>
            <person name="Sobczyk M.K."/>
            <person name="Baxter L."/>
            <person name="Greenfield B.P."/>
            <person name="Bates H.J."/>
            <person name="Wilson F."/>
            <person name="Jackson A.C."/>
            <person name="Ott S."/>
            <person name="Harrison R.J."/>
            <person name="Clarkson J.P."/>
        </authorList>
    </citation>
    <scope>NUCLEOTIDE SEQUENCE [LARGE SCALE GENOMIC DNA]</scope>
    <source>
        <strain evidence="3 4">Fp_A8</strain>
    </source>
</reference>
<keyword evidence="1" id="KW-0812">Transmembrane</keyword>
<feature type="transmembrane region" description="Helical" evidence="1">
    <location>
        <begin position="63"/>
        <end position="84"/>
    </location>
</feature>
<dbReference type="PANTHER" id="PTHR23028:SF128">
    <property type="entry name" value="ACYLTRANSFERASE 3 DOMAIN-CONTAINING PROTEIN"/>
    <property type="match status" value="1"/>
</dbReference>
<dbReference type="Pfam" id="PF01757">
    <property type="entry name" value="Acyl_transf_3"/>
    <property type="match status" value="1"/>
</dbReference>
<feature type="transmembrane region" description="Helical" evidence="1">
    <location>
        <begin position="375"/>
        <end position="396"/>
    </location>
</feature>
<feature type="transmembrane region" description="Helical" evidence="1">
    <location>
        <begin position="298"/>
        <end position="322"/>
    </location>
</feature>
<feature type="transmembrane region" description="Helical" evidence="1">
    <location>
        <begin position="207"/>
        <end position="228"/>
    </location>
</feature>
<comment type="caution">
    <text evidence="3">The sequence shown here is derived from an EMBL/GenBank/DDBJ whole genome shotgun (WGS) entry which is preliminary data.</text>
</comment>
<feature type="transmembrane region" description="Helical" evidence="1">
    <location>
        <begin position="177"/>
        <end position="195"/>
    </location>
</feature>
<dbReference type="InterPro" id="IPR050879">
    <property type="entry name" value="Acyltransferase_3"/>
</dbReference>
<evidence type="ECO:0000256" key="1">
    <source>
        <dbReference type="SAM" id="Phobius"/>
    </source>
</evidence>
<accession>A0A420TP46</accession>
<dbReference type="EMBL" id="MRDB01000012">
    <property type="protein sequence ID" value="RKL43228.1"/>
    <property type="molecule type" value="Genomic_DNA"/>
</dbReference>
<evidence type="ECO:0000259" key="2">
    <source>
        <dbReference type="Pfam" id="PF01757"/>
    </source>
</evidence>
<dbReference type="PANTHER" id="PTHR23028">
    <property type="entry name" value="ACETYLTRANSFERASE"/>
    <property type="match status" value="1"/>
</dbReference>
<protein>
    <recommendedName>
        <fullName evidence="2">Acyltransferase 3 domain-containing protein</fullName>
    </recommendedName>
</protein>
<feature type="transmembrane region" description="Helical" evidence="1">
    <location>
        <begin position="249"/>
        <end position="267"/>
    </location>
</feature>
<feature type="domain" description="Acyltransferase 3" evidence="2">
    <location>
        <begin position="10"/>
        <end position="354"/>
    </location>
</feature>
<name>A0A420TP46_GIBIN</name>
<evidence type="ECO:0000313" key="4">
    <source>
        <dbReference type="Proteomes" id="UP000283569"/>
    </source>
</evidence>
<dbReference type="InterPro" id="IPR002656">
    <property type="entry name" value="Acyl_transf_3_dom"/>
</dbReference>